<feature type="transmembrane region" description="Helical" evidence="1">
    <location>
        <begin position="246"/>
        <end position="265"/>
    </location>
</feature>
<feature type="domain" description="Major facilitator superfamily (MFS) profile" evidence="2">
    <location>
        <begin position="5"/>
        <end position="392"/>
    </location>
</feature>
<feature type="transmembrane region" description="Helical" evidence="1">
    <location>
        <begin position="156"/>
        <end position="175"/>
    </location>
</feature>
<dbReference type="PROSITE" id="PS50850">
    <property type="entry name" value="MFS"/>
    <property type="match status" value="1"/>
</dbReference>
<accession>A0A6J7FJ88</accession>
<protein>
    <submittedName>
        <fullName evidence="3">Unannotated protein</fullName>
    </submittedName>
</protein>
<sequence length="401" mass="41023">MERRLVVLLAVTCGVAVTNLYVAQPLLDTIARAFGVGESTAGLLVTAGQVGYVLGLAFLVPLGDLLERRRLVVGLLVVAAAAQVVSTVAPTFAVLAASLAAVGVASAVAQVVVPLASSMAGEEERGRIVGTVMSGLLVGILLARTLSGLLSELGGFRLVFGVAAAAMLLLAAVLWRSLPVAPPPVGPDHGVPGRVRYRRLLRSVLALIGEEPELRRRMWLGATGMAIFSVLWTAVAFLLAREPYGYGDGVIGLFGLAGLAGALMAPVAGRVSDAGHGRAATTGALVTLLGSWVLLDLGGTHVVALVLGIVVLDFAVQGLQITNQSTIYALRPDARSRITTAYMVAYFLGGVSGSTAASIVWGAGGWDAVCLLGGGIAATSLASWAWFGWSARRRGAVVAGG</sequence>
<feature type="transmembrane region" description="Helical" evidence="1">
    <location>
        <begin position="277"/>
        <end position="295"/>
    </location>
</feature>
<keyword evidence="1" id="KW-1133">Transmembrane helix</keyword>
<feature type="transmembrane region" description="Helical" evidence="1">
    <location>
        <begin position="95"/>
        <end position="116"/>
    </location>
</feature>
<feature type="transmembrane region" description="Helical" evidence="1">
    <location>
        <begin position="301"/>
        <end position="319"/>
    </location>
</feature>
<dbReference type="PANTHER" id="PTHR42910:SF1">
    <property type="entry name" value="MAJOR FACILITATOR SUPERFAMILY (MFS) PROFILE DOMAIN-CONTAINING PROTEIN"/>
    <property type="match status" value="1"/>
</dbReference>
<feature type="transmembrane region" description="Helical" evidence="1">
    <location>
        <begin position="128"/>
        <end position="150"/>
    </location>
</feature>
<feature type="transmembrane region" description="Helical" evidence="1">
    <location>
        <begin position="218"/>
        <end position="240"/>
    </location>
</feature>
<proteinExistence type="predicted"/>
<dbReference type="EMBL" id="CAFBMK010000001">
    <property type="protein sequence ID" value="CAB4891703.1"/>
    <property type="molecule type" value="Genomic_DNA"/>
</dbReference>
<dbReference type="Gene3D" id="1.20.1250.20">
    <property type="entry name" value="MFS general substrate transporter like domains"/>
    <property type="match status" value="1"/>
</dbReference>
<dbReference type="AlphaFoldDB" id="A0A6J7FJ88"/>
<dbReference type="Pfam" id="PF07690">
    <property type="entry name" value="MFS_1"/>
    <property type="match status" value="1"/>
</dbReference>
<evidence type="ECO:0000256" key="1">
    <source>
        <dbReference type="SAM" id="Phobius"/>
    </source>
</evidence>
<evidence type="ECO:0000259" key="2">
    <source>
        <dbReference type="PROSITE" id="PS50850"/>
    </source>
</evidence>
<feature type="transmembrane region" description="Helical" evidence="1">
    <location>
        <begin position="43"/>
        <end position="62"/>
    </location>
</feature>
<dbReference type="InterPro" id="IPR036259">
    <property type="entry name" value="MFS_trans_sf"/>
</dbReference>
<reference evidence="3" key="1">
    <citation type="submission" date="2020-05" db="EMBL/GenBank/DDBJ databases">
        <authorList>
            <person name="Chiriac C."/>
            <person name="Salcher M."/>
            <person name="Ghai R."/>
            <person name="Kavagutti S V."/>
        </authorList>
    </citation>
    <scope>NUCLEOTIDE SEQUENCE</scope>
</reference>
<evidence type="ECO:0000313" key="3">
    <source>
        <dbReference type="EMBL" id="CAB4891703.1"/>
    </source>
</evidence>
<dbReference type="CDD" id="cd17324">
    <property type="entry name" value="MFS_NepI_like"/>
    <property type="match status" value="1"/>
</dbReference>
<keyword evidence="1" id="KW-0472">Membrane</keyword>
<dbReference type="PANTHER" id="PTHR42910">
    <property type="entry name" value="TRANSPORTER SCO4007-RELATED"/>
    <property type="match status" value="1"/>
</dbReference>
<keyword evidence="1" id="KW-0812">Transmembrane</keyword>
<organism evidence="3">
    <name type="scientific">freshwater metagenome</name>
    <dbReference type="NCBI Taxonomy" id="449393"/>
    <lineage>
        <taxon>unclassified sequences</taxon>
        <taxon>metagenomes</taxon>
        <taxon>ecological metagenomes</taxon>
    </lineage>
</organism>
<dbReference type="InterPro" id="IPR011701">
    <property type="entry name" value="MFS"/>
</dbReference>
<name>A0A6J7FJ88_9ZZZZ</name>
<dbReference type="InterPro" id="IPR020846">
    <property type="entry name" value="MFS_dom"/>
</dbReference>
<dbReference type="GO" id="GO:0022857">
    <property type="term" value="F:transmembrane transporter activity"/>
    <property type="evidence" value="ECO:0007669"/>
    <property type="project" value="InterPro"/>
</dbReference>
<gene>
    <name evidence="3" type="ORF">UFOPK3564_00031</name>
</gene>
<feature type="transmembrane region" description="Helical" evidence="1">
    <location>
        <begin position="71"/>
        <end position="89"/>
    </location>
</feature>
<feature type="transmembrane region" description="Helical" evidence="1">
    <location>
        <begin position="340"/>
        <end position="360"/>
    </location>
</feature>
<dbReference type="SUPFAM" id="SSF103473">
    <property type="entry name" value="MFS general substrate transporter"/>
    <property type="match status" value="1"/>
</dbReference>
<feature type="transmembrane region" description="Helical" evidence="1">
    <location>
        <begin position="366"/>
        <end position="387"/>
    </location>
</feature>